<reference evidence="4 5" key="1">
    <citation type="submission" date="2021-03" db="EMBL/GenBank/DDBJ databases">
        <title>Sequencing the genomes of 1000 actinobacteria strains.</title>
        <authorList>
            <person name="Klenk H.-P."/>
        </authorList>
    </citation>
    <scope>NUCLEOTIDE SEQUENCE [LARGE SCALE GENOMIC DNA]</scope>
    <source>
        <strain evidence="4 5">DSM 14566</strain>
    </source>
</reference>
<dbReference type="Proteomes" id="UP001519290">
    <property type="component" value="Unassembled WGS sequence"/>
</dbReference>
<dbReference type="SUPFAM" id="SSF53850">
    <property type="entry name" value="Periplasmic binding protein-like II"/>
    <property type="match status" value="1"/>
</dbReference>
<keyword evidence="3" id="KW-0732">Signal</keyword>
<sequence length="466" mass="51563">MIDRRSLLRAIGAGAGVTIAGGSIVGCSNPVGEDRDPNTVRLWGIGAADSDKEAKVIEAFTEQHPDVKIEVSQVPSNGEGDASGAITAVRGRTGPDIYWMDRFNSPQFASLGLLEPIDGLIEEYEGVSAEEFMSGWIKFAADELYYDGQYYGLPVSTDTRAVYVNMDLVNDAGLDPVLFDPKNGPLSYEQVWEINDSFNVQDKNGTYERVTWIPWDDQAKLIVWAMAADVPFFSNETCRMLLDSPEMLAVAEMYAGWIERLDFPRLDAFKATYQPENAPPTQTSFFSGRQLLQITNPSGVQALADYKPDMNYAVTYLPVPDEGTDPYSWSGGFALSMPKGSSMSRAAWEFLKFYAGPEGQKILTPQLASIPTHLETIADPAGWNPDIAFFVELLDVTRSRPPLPVGTKLWDAMETMQGSLTQASDTPEHLVKEAQQYVDPTMQQFCPFRLPDGFGEPDPNLRMPKR</sequence>
<dbReference type="PANTHER" id="PTHR30061">
    <property type="entry name" value="MALTOSE-BINDING PERIPLASMIC PROTEIN"/>
    <property type="match status" value="1"/>
</dbReference>
<dbReference type="PANTHER" id="PTHR30061:SF50">
    <property type="entry name" value="MALTOSE_MALTODEXTRIN-BINDING PERIPLASMIC PROTEIN"/>
    <property type="match status" value="1"/>
</dbReference>
<comment type="similarity">
    <text evidence="1">Belongs to the bacterial solute-binding protein 1 family.</text>
</comment>
<protein>
    <submittedName>
        <fullName evidence="4">ABC-type glycerol-3-phosphate transport system substrate-binding protein</fullName>
    </submittedName>
</protein>
<proteinExistence type="inferred from homology"/>
<accession>A0ABS4X1P9</accession>
<evidence type="ECO:0000256" key="3">
    <source>
        <dbReference type="ARBA" id="ARBA00022729"/>
    </source>
</evidence>
<evidence type="ECO:0000313" key="5">
    <source>
        <dbReference type="Proteomes" id="UP001519290"/>
    </source>
</evidence>
<keyword evidence="5" id="KW-1185">Reference proteome</keyword>
<gene>
    <name evidence="4" type="ORF">JOF43_002335</name>
</gene>
<evidence type="ECO:0000313" key="4">
    <source>
        <dbReference type="EMBL" id="MBP2382378.1"/>
    </source>
</evidence>
<comment type="caution">
    <text evidence="4">The sequence shown here is derived from an EMBL/GenBank/DDBJ whole genome shotgun (WGS) entry which is preliminary data.</text>
</comment>
<evidence type="ECO:0000256" key="2">
    <source>
        <dbReference type="ARBA" id="ARBA00022448"/>
    </source>
</evidence>
<dbReference type="Pfam" id="PF01547">
    <property type="entry name" value="SBP_bac_1"/>
    <property type="match status" value="1"/>
</dbReference>
<dbReference type="PROSITE" id="PS51257">
    <property type="entry name" value="PROKAR_LIPOPROTEIN"/>
    <property type="match status" value="1"/>
</dbReference>
<dbReference type="EMBL" id="JAGIOD010000001">
    <property type="protein sequence ID" value="MBP2382378.1"/>
    <property type="molecule type" value="Genomic_DNA"/>
</dbReference>
<evidence type="ECO:0000256" key="1">
    <source>
        <dbReference type="ARBA" id="ARBA00008520"/>
    </source>
</evidence>
<name>A0ABS4X1P9_9MICO</name>
<keyword evidence="2" id="KW-0813">Transport</keyword>
<dbReference type="Gene3D" id="3.40.190.10">
    <property type="entry name" value="Periplasmic binding protein-like II"/>
    <property type="match status" value="1"/>
</dbReference>
<dbReference type="InterPro" id="IPR006059">
    <property type="entry name" value="SBP"/>
</dbReference>
<organism evidence="4 5">
    <name type="scientific">Brachybacterium sacelli</name>
    <dbReference type="NCBI Taxonomy" id="173364"/>
    <lineage>
        <taxon>Bacteria</taxon>
        <taxon>Bacillati</taxon>
        <taxon>Actinomycetota</taxon>
        <taxon>Actinomycetes</taxon>
        <taxon>Micrococcales</taxon>
        <taxon>Dermabacteraceae</taxon>
        <taxon>Brachybacterium</taxon>
    </lineage>
</organism>
<dbReference type="RefSeq" id="WP_209902194.1">
    <property type="nucleotide sequence ID" value="NZ_BAAAJW010000003.1"/>
</dbReference>